<evidence type="ECO:0000256" key="1">
    <source>
        <dbReference type="ARBA" id="ARBA00022603"/>
    </source>
</evidence>
<name>A0ABV7EMY1_9GAMM</name>
<dbReference type="PIRSF" id="PIRSF004553">
    <property type="entry name" value="CHP00095"/>
    <property type="match status" value="1"/>
</dbReference>
<keyword evidence="5" id="KW-1185">Reference proteome</keyword>
<dbReference type="GO" id="GO:0052913">
    <property type="term" value="F:16S rRNA (guanine(966)-N(2))-methyltransferase activity"/>
    <property type="evidence" value="ECO:0007669"/>
    <property type="project" value="UniProtKB-EC"/>
</dbReference>
<dbReference type="SUPFAM" id="SSF53335">
    <property type="entry name" value="S-adenosyl-L-methionine-dependent methyltransferases"/>
    <property type="match status" value="1"/>
</dbReference>
<organism evidence="4 5">
    <name type="scientific">Salinisphaera aquimarina</name>
    <dbReference type="NCBI Taxonomy" id="2094031"/>
    <lineage>
        <taxon>Bacteria</taxon>
        <taxon>Pseudomonadati</taxon>
        <taxon>Pseudomonadota</taxon>
        <taxon>Gammaproteobacteria</taxon>
        <taxon>Salinisphaerales</taxon>
        <taxon>Salinisphaeraceae</taxon>
        <taxon>Salinisphaera</taxon>
    </lineage>
</organism>
<keyword evidence="3" id="KW-0698">rRNA processing</keyword>
<dbReference type="Pfam" id="PF03602">
    <property type="entry name" value="Cons_hypoth95"/>
    <property type="match status" value="1"/>
</dbReference>
<dbReference type="Gene3D" id="3.40.50.150">
    <property type="entry name" value="Vaccinia Virus protein VP39"/>
    <property type="match status" value="1"/>
</dbReference>
<reference evidence="5" key="1">
    <citation type="journal article" date="2019" name="Int. J. Syst. Evol. Microbiol.">
        <title>The Global Catalogue of Microorganisms (GCM) 10K type strain sequencing project: providing services to taxonomists for standard genome sequencing and annotation.</title>
        <authorList>
            <consortium name="The Broad Institute Genomics Platform"/>
            <consortium name="The Broad Institute Genome Sequencing Center for Infectious Disease"/>
            <person name="Wu L."/>
            <person name="Ma J."/>
        </authorList>
    </citation>
    <scope>NUCLEOTIDE SEQUENCE [LARGE SCALE GENOMIC DNA]</scope>
    <source>
        <strain evidence="5">KCTC 52640</strain>
    </source>
</reference>
<keyword evidence="1 3" id="KW-0489">Methyltransferase</keyword>
<keyword evidence="3" id="KW-0949">S-adenosyl-L-methionine</keyword>
<dbReference type="NCBIfam" id="TIGR00095">
    <property type="entry name" value="16S rRNA (guanine(966)-N(2))-methyltransferase RsmD"/>
    <property type="match status" value="1"/>
</dbReference>
<protein>
    <recommendedName>
        <fullName evidence="3">Ribosomal RNA small subunit methyltransferase D</fullName>
        <ecNumber evidence="3">2.1.1.171</ecNumber>
    </recommendedName>
</protein>
<evidence type="ECO:0000256" key="3">
    <source>
        <dbReference type="PIRNR" id="PIRNR004553"/>
    </source>
</evidence>
<dbReference type="PANTHER" id="PTHR43542:SF1">
    <property type="entry name" value="METHYLTRANSFERASE"/>
    <property type="match status" value="1"/>
</dbReference>
<accession>A0ABV7EMY1</accession>
<evidence type="ECO:0000313" key="4">
    <source>
        <dbReference type="EMBL" id="MFC3103213.1"/>
    </source>
</evidence>
<dbReference type="CDD" id="cd02440">
    <property type="entry name" value="AdoMet_MTases"/>
    <property type="match status" value="1"/>
</dbReference>
<dbReference type="InterPro" id="IPR004398">
    <property type="entry name" value="RNA_MeTrfase_RsmD"/>
</dbReference>
<dbReference type="EMBL" id="JBHRSS010000003">
    <property type="protein sequence ID" value="MFC3103213.1"/>
    <property type="molecule type" value="Genomic_DNA"/>
</dbReference>
<comment type="caution">
    <text evidence="4">The sequence shown here is derived from an EMBL/GenBank/DDBJ whole genome shotgun (WGS) entry which is preliminary data.</text>
</comment>
<evidence type="ECO:0000313" key="5">
    <source>
        <dbReference type="Proteomes" id="UP001595462"/>
    </source>
</evidence>
<gene>
    <name evidence="4" type="primary">rsmD</name>
    <name evidence="4" type="ORF">ACFOSU_04840</name>
</gene>
<dbReference type="PANTHER" id="PTHR43542">
    <property type="entry name" value="METHYLTRANSFERASE"/>
    <property type="match status" value="1"/>
</dbReference>
<evidence type="ECO:0000256" key="2">
    <source>
        <dbReference type="ARBA" id="ARBA00022679"/>
    </source>
</evidence>
<dbReference type="EC" id="2.1.1.171" evidence="3"/>
<dbReference type="Proteomes" id="UP001595462">
    <property type="component" value="Unassembled WGS sequence"/>
</dbReference>
<keyword evidence="2 3" id="KW-0808">Transferase</keyword>
<comment type="function">
    <text evidence="3">Specifically methylates the guanine in position 966 of 16S rRNA in the assembled 30S particle.</text>
</comment>
<comment type="catalytic activity">
    <reaction evidence="3">
        <text>guanosine(966) in 16S rRNA + S-adenosyl-L-methionine = N(2)-methylguanosine(966) in 16S rRNA + S-adenosyl-L-homocysteine + H(+)</text>
        <dbReference type="Rhea" id="RHEA:23548"/>
        <dbReference type="Rhea" id="RHEA-COMP:10211"/>
        <dbReference type="Rhea" id="RHEA-COMP:10212"/>
        <dbReference type="ChEBI" id="CHEBI:15378"/>
        <dbReference type="ChEBI" id="CHEBI:57856"/>
        <dbReference type="ChEBI" id="CHEBI:59789"/>
        <dbReference type="ChEBI" id="CHEBI:74269"/>
        <dbReference type="ChEBI" id="CHEBI:74481"/>
        <dbReference type="EC" id="2.1.1.171"/>
    </reaction>
</comment>
<proteinExistence type="inferred from homology"/>
<dbReference type="InterPro" id="IPR029063">
    <property type="entry name" value="SAM-dependent_MTases_sf"/>
</dbReference>
<comment type="similarity">
    <text evidence="3">Belongs to the methyltransferase superfamily. RsmD family.</text>
</comment>
<sequence length="208" mass="22114">MPSRRKPAGRGPASSVRIIGGEWRGRRLTITEAPGLRPTADRVRETLFNWLAPRLPGARCLDLFAGTGALGLEALSRGAAWVEFIETDRAAAQGIRDALTTLGAADRAAVRESDALTTPRTQAQGAAGTPDIIFIDPPFAASLHARALAAIQSIVTPETRIYLEYPLAEQALIESLLADRFTILRSKRAAGVGYCLARAAVDGEDGPS</sequence>
<dbReference type="RefSeq" id="WP_380687026.1">
    <property type="nucleotide sequence ID" value="NZ_JBHRSS010000003.1"/>
</dbReference>